<keyword evidence="3" id="KW-0511">Multifunctional enzyme</keyword>
<dbReference type="InterPro" id="IPR008927">
    <property type="entry name" value="6-PGluconate_DH-like_C_sf"/>
</dbReference>
<dbReference type="PANTHER" id="PTHR23309:SF51">
    <property type="entry name" value="3-HYDROXYACYL-COA DEHYDROGENASE-RELATED"/>
    <property type="match status" value="1"/>
</dbReference>
<evidence type="ECO:0000313" key="6">
    <source>
        <dbReference type="Proteomes" id="UP000203589"/>
    </source>
</evidence>
<keyword evidence="6" id="KW-1185">Reference proteome</keyword>
<reference evidence="5 6" key="1">
    <citation type="submission" date="2017-07" db="EMBL/GenBank/DDBJ databases">
        <title>Genome Sequence of Antarctobacter heliothermus Strain SMS3 Isolated from a culture of the Diatom Skeletonema marinoi.</title>
        <authorList>
            <person name="Topel M."/>
            <person name="Pinder M.I.M."/>
            <person name="Johansson O.N."/>
            <person name="Kourtchenko O."/>
            <person name="Godhe A."/>
            <person name="Clarke A.K."/>
        </authorList>
    </citation>
    <scope>NUCLEOTIDE SEQUENCE [LARGE SCALE GENOMIC DNA]</scope>
    <source>
        <strain evidence="5 6">SMS3</strain>
    </source>
</reference>
<dbReference type="KEGG" id="aht:ANTHELSMS3_02515"/>
<protein>
    <submittedName>
        <fullName evidence="5">Fatty acid oxidation complex subunit alpha</fullName>
    </submittedName>
</protein>
<dbReference type="EMBL" id="CP022540">
    <property type="protein sequence ID" value="ASP21179.1"/>
    <property type="molecule type" value="Genomic_DNA"/>
</dbReference>
<dbReference type="AlphaFoldDB" id="A0A222E4P0"/>
<dbReference type="SUPFAM" id="SSF48179">
    <property type="entry name" value="6-phosphogluconate dehydrogenase C-terminal domain-like"/>
    <property type="match status" value="2"/>
</dbReference>
<evidence type="ECO:0000259" key="4">
    <source>
        <dbReference type="Pfam" id="PF00725"/>
    </source>
</evidence>
<organism evidence="5 6">
    <name type="scientific">Antarctobacter heliothermus</name>
    <dbReference type="NCBI Taxonomy" id="74033"/>
    <lineage>
        <taxon>Bacteria</taxon>
        <taxon>Pseudomonadati</taxon>
        <taxon>Pseudomonadota</taxon>
        <taxon>Alphaproteobacteria</taxon>
        <taxon>Rhodobacterales</taxon>
        <taxon>Roseobacteraceae</taxon>
        <taxon>Antarctobacter</taxon>
    </lineage>
</organism>
<dbReference type="GO" id="GO:0016853">
    <property type="term" value="F:isomerase activity"/>
    <property type="evidence" value="ECO:0007669"/>
    <property type="project" value="UniProtKB-KW"/>
</dbReference>
<accession>A0A222E4P0</accession>
<dbReference type="Pfam" id="PF00725">
    <property type="entry name" value="3HCDH"/>
    <property type="match status" value="1"/>
</dbReference>
<keyword evidence="2" id="KW-0456">Lyase</keyword>
<dbReference type="GO" id="GO:0016829">
    <property type="term" value="F:lyase activity"/>
    <property type="evidence" value="ECO:0007669"/>
    <property type="project" value="UniProtKB-KW"/>
</dbReference>
<evidence type="ECO:0000313" key="5">
    <source>
        <dbReference type="EMBL" id="ASP21179.1"/>
    </source>
</evidence>
<sequence>MADTLVERLRGPFRDAAEAVFLHGSTPWEVDEALEAFGFTEGPFEAEDRIGLDLAWARQGAEASPILRRMMELGKLGRTAGAGWYRYPGGGGKVDDPIVADLALEEAHFHRMVRVDFSADEIRERLLVALVVVAVELLQDGVAEDEINRASVVGLGFPAGLGGVLVWARGIGAARLGAMVRRVQDEGKVPLRPVPGVGPGLDSGLVQIL</sequence>
<evidence type="ECO:0000256" key="2">
    <source>
        <dbReference type="ARBA" id="ARBA00023239"/>
    </source>
</evidence>
<dbReference type="GO" id="GO:0016616">
    <property type="term" value="F:oxidoreductase activity, acting on the CH-OH group of donors, NAD or NADP as acceptor"/>
    <property type="evidence" value="ECO:0007669"/>
    <property type="project" value="InterPro"/>
</dbReference>
<evidence type="ECO:0000256" key="1">
    <source>
        <dbReference type="ARBA" id="ARBA00023235"/>
    </source>
</evidence>
<keyword evidence="1" id="KW-0413">Isomerase</keyword>
<gene>
    <name evidence="5" type="ORF">ANTHELSMS3_02515</name>
</gene>
<dbReference type="RefSeq" id="WP_094035127.1">
    <property type="nucleotide sequence ID" value="NZ_CP022540.1"/>
</dbReference>
<dbReference type="OrthoDB" id="7192590at2"/>
<dbReference type="Proteomes" id="UP000203589">
    <property type="component" value="Chromosome"/>
</dbReference>
<dbReference type="Gene3D" id="1.10.1040.50">
    <property type="match status" value="1"/>
</dbReference>
<name>A0A222E4P0_9RHOB</name>
<dbReference type="PANTHER" id="PTHR23309">
    <property type="entry name" value="3-HYDROXYACYL-COA DEHYROGENASE"/>
    <property type="match status" value="1"/>
</dbReference>
<proteinExistence type="predicted"/>
<feature type="domain" description="3-hydroxyacyl-CoA dehydrogenase C-terminal" evidence="4">
    <location>
        <begin position="6"/>
        <end position="87"/>
    </location>
</feature>
<evidence type="ECO:0000256" key="3">
    <source>
        <dbReference type="ARBA" id="ARBA00023268"/>
    </source>
</evidence>
<dbReference type="InterPro" id="IPR006108">
    <property type="entry name" value="3HC_DH_C"/>
</dbReference>
<dbReference type="GO" id="GO:0006631">
    <property type="term" value="P:fatty acid metabolic process"/>
    <property type="evidence" value="ECO:0007669"/>
    <property type="project" value="InterPro"/>
</dbReference>